<proteinExistence type="predicted"/>
<evidence type="ECO:0000313" key="1">
    <source>
        <dbReference type="EMBL" id="QFZ27472.1"/>
    </source>
</evidence>
<gene>
    <name evidence="1" type="ORF">EJF14_30443</name>
</gene>
<dbReference type="EMBL" id="CP038486">
    <property type="protein sequence ID" value="QFZ27472.1"/>
    <property type="molecule type" value="Genomic_DNA"/>
</dbReference>
<name>A0ACD0WK86_CLALS</name>
<dbReference type="Proteomes" id="UP000326582">
    <property type="component" value="Chromosome 3"/>
</dbReference>
<keyword evidence="2" id="KW-1185">Reference proteome</keyword>
<organism evidence="1 2">
    <name type="scientific">Clavispora lusitaniae</name>
    <name type="common">Candida lusitaniae</name>
    <dbReference type="NCBI Taxonomy" id="36911"/>
    <lineage>
        <taxon>Eukaryota</taxon>
        <taxon>Fungi</taxon>
        <taxon>Dikarya</taxon>
        <taxon>Ascomycota</taxon>
        <taxon>Saccharomycotina</taxon>
        <taxon>Pichiomycetes</taxon>
        <taxon>Metschnikowiaceae</taxon>
        <taxon>Clavispora</taxon>
    </lineage>
</organism>
<protein>
    <submittedName>
        <fullName evidence="1">Serine threonine-kinase</fullName>
    </submittedName>
</protein>
<reference evidence="2" key="1">
    <citation type="journal article" date="2019" name="MBio">
        <title>Comparative genomics for the elucidation of multidrug resistance (MDR) in Candida lusitaniae.</title>
        <authorList>
            <person name="Kannan A."/>
            <person name="Asner S.A."/>
            <person name="Trachsel E."/>
            <person name="Kelly S."/>
            <person name="Parker J."/>
            <person name="Sanglard D."/>
        </authorList>
    </citation>
    <scope>NUCLEOTIDE SEQUENCE [LARGE SCALE GENOMIC DNA]</scope>
    <source>
        <strain evidence="2">P1</strain>
    </source>
</reference>
<accession>A0ACD0WK86</accession>
<evidence type="ECO:0000313" key="2">
    <source>
        <dbReference type="Proteomes" id="UP000326582"/>
    </source>
</evidence>
<sequence length="520" mass="61249">MSLIILIYQLFHQLYNIHLRLKTRLKTRKLVFLSFFFSFFLFFFLFLSFESRLEIQLKQTEQFSSLLLLYLSNLHLLHRLFAFSHRTITFLSLLHLLNMKLDTSHMRYLTADDFRVLQAIELGSRNHELVPTQMIHSIGGLKSPSATQRALGDLAKLKLVSRLRNAKYDGFRISYSGYDYLALKSMLNRNTLYSVGSTIGVGKESDIYSVSDPQGTQKVLKIHRLGRTSFKTVKNNRDYLRNKQTSNWMYLSRLAAEKEYQFMTILYDNGFIVPRPYDYSRHCVMMEWIRGYPMRQMRKYKHYKKLYSDLMNFIVKLANHGLIHCDFNEFNIIIRDAEDVAEHHYDFDFVVIDFPQCVSIDHPEAKFYFDRDVQGIRSFFEKKFQYTPQHDASMFDTDGYGDGYKYAYPNFKRDVSRVKELDAEVKASGWTKKKDKSDMDLEQAVQGMRAVTLEDELSEVESEDDYESGDYESEDYDDYDDYDVEEDDEASDENEKIIEALSSGSKNLKMDKLGNYILED</sequence>